<protein>
    <submittedName>
        <fullName evidence="1">Uncharacterized protein</fullName>
    </submittedName>
</protein>
<proteinExistence type="predicted"/>
<keyword evidence="2" id="KW-1185">Reference proteome</keyword>
<dbReference type="EMBL" id="FZMP01000090">
    <property type="protein sequence ID" value="SNQ60400.1"/>
    <property type="molecule type" value="Genomic_DNA"/>
</dbReference>
<dbReference type="Proteomes" id="UP000218615">
    <property type="component" value="Unassembled WGS sequence"/>
</dbReference>
<accession>A0A284VM92</accession>
<dbReference type="AlphaFoldDB" id="A0A284VM92"/>
<gene>
    <name evidence="1" type="ORF">MNV_180032</name>
</gene>
<evidence type="ECO:0000313" key="2">
    <source>
        <dbReference type="Proteomes" id="UP000218615"/>
    </source>
</evidence>
<dbReference type="RefSeq" id="WP_143311677.1">
    <property type="nucleotide sequence ID" value="NZ_FZMP01000090.1"/>
</dbReference>
<evidence type="ECO:0000313" key="1">
    <source>
        <dbReference type="EMBL" id="SNQ60400.1"/>
    </source>
</evidence>
<reference evidence="2" key="1">
    <citation type="submission" date="2017-06" db="EMBL/GenBank/DDBJ databases">
        <authorList>
            <person name="Cremers G."/>
        </authorList>
    </citation>
    <scope>NUCLEOTIDE SEQUENCE [LARGE SCALE GENOMIC DNA]</scope>
</reference>
<sequence length="91" mass="10852">MNPQLIRIANRIAQEHPNLIRPLFRGIKEHLPFGIGDGKVKDVVAENVPEWFWNSDLHDLREFLDEVMQDPKAEEWWAFNKEVLRKVLYDE</sequence>
<organism evidence="1 2">
    <name type="scientific">Candidatus Methanoperedens nitratireducens</name>
    <dbReference type="NCBI Taxonomy" id="1392998"/>
    <lineage>
        <taxon>Archaea</taxon>
        <taxon>Methanobacteriati</taxon>
        <taxon>Methanobacteriota</taxon>
        <taxon>Stenosarchaea group</taxon>
        <taxon>Methanomicrobia</taxon>
        <taxon>Methanosarcinales</taxon>
        <taxon>ANME-2 cluster</taxon>
        <taxon>Candidatus Methanoperedentaceae</taxon>
        <taxon>Candidatus Methanoperedens</taxon>
    </lineage>
</organism>
<name>A0A284VM92_9EURY</name>